<feature type="signal peptide" evidence="2">
    <location>
        <begin position="1"/>
        <end position="17"/>
    </location>
</feature>
<accession>A0AAV5URZ3</accession>
<reference evidence="4" key="1">
    <citation type="submission" date="2023-10" db="EMBL/GenBank/DDBJ databases">
        <title>Genome assembly of Pristionchus species.</title>
        <authorList>
            <person name="Yoshida K."/>
            <person name="Sommer R.J."/>
        </authorList>
    </citation>
    <scope>NUCLEOTIDE SEQUENCE</scope>
    <source>
        <strain evidence="4">RS5133</strain>
    </source>
</reference>
<protein>
    <recommendedName>
        <fullName evidence="3">Chondroitin proteoglycan 4 domain-containing protein</fullName>
    </recommendedName>
</protein>
<proteinExistence type="predicted"/>
<gene>
    <name evidence="4" type="ORF">PFISCL1PPCAC_528</name>
</gene>
<dbReference type="EMBL" id="BTSY01000001">
    <property type="protein sequence ID" value="GMT09231.1"/>
    <property type="molecule type" value="Genomic_DNA"/>
</dbReference>
<dbReference type="Proteomes" id="UP001432322">
    <property type="component" value="Unassembled WGS sequence"/>
</dbReference>
<keyword evidence="2" id="KW-0732">Signal</keyword>
<dbReference type="InterPro" id="IPR053123">
    <property type="entry name" value="CPG4-like"/>
</dbReference>
<dbReference type="PANTHER" id="PTHR37442:SF2">
    <property type="entry name" value="CHONDROITIN PROTEOGLYCAN 4"/>
    <property type="match status" value="1"/>
</dbReference>
<feature type="chain" id="PRO_5043383371" description="Chondroitin proteoglycan 4 domain-containing protein" evidence="2">
    <location>
        <begin position="18"/>
        <end position="522"/>
    </location>
</feature>
<feature type="compositionally biased region" description="Polar residues" evidence="1">
    <location>
        <begin position="395"/>
        <end position="411"/>
    </location>
</feature>
<comment type="caution">
    <text evidence="4">The sequence shown here is derived from an EMBL/GenBank/DDBJ whole genome shotgun (WGS) entry which is preliminary data.</text>
</comment>
<keyword evidence="5" id="KW-1185">Reference proteome</keyword>
<dbReference type="Pfam" id="PF15481">
    <property type="entry name" value="CPG4"/>
    <property type="match status" value="1"/>
</dbReference>
<name>A0AAV5URZ3_9BILA</name>
<feature type="domain" description="Chondroitin proteoglycan 4" evidence="3">
    <location>
        <begin position="52"/>
        <end position="145"/>
    </location>
</feature>
<dbReference type="InterPro" id="IPR029153">
    <property type="entry name" value="CPG4"/>
</dbReference>
<dbReference type="AlphaFoldDB" id="A0AAV5URZ3"/>
<evidence type="ECO:0000313" key="4">
    <source>
        <dbReference type="EMBL" id="GMT09231.1"/>
    </source>
</evidence>
<dbReference type="PANTHER" id="PTHR37442">
    <property type="entry name" value="F18A1.7 PROTEIN-RELATED"/>
    <property type="match status" value="1"/>
</dbReference>
<feature type="region of interest" description="Disordered" evidence="1">
    <location>
        <begin position="378"/>
        <end position="416"/>
    </location>
</feature>
<evidence type="ECO:0000259" key="3">
    <source>
        <dbReference type="Pfam" id="PF15481"/>
    </source>
</evidence>
<organism evidence="4 5">
    <name type="scientific">Pristionchus fissidentatus</name>
    <dbReference type="NCBI Taxonomy" id="1538716"/>
    <lineage>
        <taxon>Eukaryota</taxon>
        <taxon>Metazoa</taxon>
        <taxon>Ecdysozoa</taxon>
        <taxon>Nematoda</taxon>
        <taxon>Chromadorea</taxon>
        <taxon>Rhabditida</taxon>
        <taxon>Rhabditina</taxon>
        <taxon>Diplogasteromorpha</taxon>
        <taxon>Diplogasteroidea</taxon>
        <taxon>Neodiplogasteridae</taxon>
        <taxon>Pristionchus</taxon>
    </lineage>
</organism>
<evidence type="ECO:0000313" key="5">
    <source>
        <dbReference type="Proteomes" id="UP001432322"/>
    </source>
</evidence>
<evidence type="ECO:0000256" key="1">
    <source>
        <dbReference type="SAM" id="MobiDB-lite"/>
    </source>
</evidence>
<evidence type="ECO:0000256" key="2">
    <source>
        <dbReference type="SAM" id="SignalP"/>
    </source>
</evidence>
<sequence>MVLRLVISISLIGTVIAGPAAYRDDVNWPFGLDEGTASSSSSHPSPPSPLDCSLACSSPLQSTLRSLFAEGATVRGNLDNACRQYTAALECVSSRPECESQAGFDRLTAGLQYMCEDQRDAFEAIIECADASSKSINEECQKSCRADQLLTGFALKDTLLKTLAPEIDAALTPNIMRIAISEGCRITYCMLKCARTKMNARCEGTAGSLFTEALVRPLANDLFPSSDVTGPRAPLSFVFSALLPTQCSFIFDDAKLRELRIGDEMNEDVRRMYAERKTTPRPEEALVNSIFDAPLHDPWTTARFGNQHSPLAHKESHFDDFLKEIDDELAREEMLIREADRRAMLRKIEMGGYDTESNVEEGSGSGSGTIPAMLEGSAEELEGSGEEIRHKRTVPITTTTPAGDTVETTTISEEDRHSYEVVDHPWTDVQEGSGAPRPRPPRVFYDGSNEETTVIRLERTADNADLFAARRIEAARNYRVELRVTPDDQGELVCLLRTDKAHAVNRIPTKEDYELDELLNDL</sequence>